<comment type="caution">
    <text evidence="2">The sequence shown here is derived from an EMBL/GenBank/DDBJ whole genome shotgun (WGS) entry which is preliminary data.</text>
</comment>
<keyword evidence="3" id="KW-1185">Reference proteome</keyword>
<evidence type="ECO:0000313" key="2">
    <source>
        <dbReference type="EMBL" id="MBB3992386.1"/>
    </source>
</evidence>
<evidence type="ECO:0000313" key="3">
    <source>
        <dbReference type="Proteomes" id="UP000530268"/>
    </source>
</evidence>
<evidence type="ECO:0000259" key="1">
    <source>
        <dbReference type="Pfam" id="PF03372"/>
    </source>
</evidence>
<dbReference type="EMBL" id="JACIEI010000001">
    <property type="protein sequence ID" value="MBB3992386.1"/>
    <property type="molecule type" value="Genomic_DNA"/>
</dbReference>
<protein>
    <recommendedName>
        <fullName evidence="1">Endonuclease/exonuclease/phosphatase domain-containing protein</fullName>
    </recommendedName>
</protein>
<dbReference type="AlphaFoldDB" id="A0A7W6GXZ8"/>
<dbReference type="SUPFAM" id="SSF56219">
    <property type="entry name" value="DNase I-like"/>
    <property type="match status" value="1"/>
</dbReference>
<dbReference type="Pfam" id="PF03372">
    <property type="entry name" value="Exo_endo_phos"/>
    <property type="match status" value="1"/>
</dbReference>
<name>A0A7W6GXZ8_9RHOB</name>
<proteinExistence type="predicted"/>
<accession>A0A7W6GXZ8</accession>
<gene>
    <name evidence="2" type="ORF">GGR95_000005</name>
</gene>
<dbReference type="InterPro" id="IPR036691">
    <property type="entry name" value="Endo/exonu/phosph_ase_sf"/>
</dbReference>
<dbReference type="Gene3D" id="3.60.10.10">
    <property type="entry name" value="Endonuclease/exonuclease/phosphatase"/>
    <property type="match status" value="1"/>
</dbReference>
<reference evidence="2 3" key="1">
    <citation type="submission" date="2020-08" db="EMBL/GenBank/DDBJ databases">
        <title>Genomic Encyclopedia of Type Strains, Phase IV (KMG-IV): sequencing the most valuable type-strain genomes for metagenomic binning, comparative biology and taxonomic classification.</title>
        <authorList>
            <person name="Goeker M."/>
        </authorList>
    </citation>
    <scope>NUCLEOTIDE SEQUENCE [LARGE SCALE GENOMIC DNA]</scope>
    <source>
        <strain evidence="2 3">DSM 102234</strain>
    </source>
</reference>
<dbReference type="GO" id="GO:0003824">
    <property type="term" value="F:catalytic activity"/>
    <property type="evidence" value="ECO:0007669"/>
    <property type="project" value="InterPro"/>
</dbReference>
<feature type="domain" description="Endonuclease/exonuclease/phosphatase" evidence="1">
    <location>
        <begin position="17"/>
        <end position="312"/>
    </location>
</feature>
<dbReference type="RefSeq" id="WP_184561525.1">
    <property type="nucleotide sequence ID" value="NZ_JACIEI010000001.1"/>
</dbReference>
<sequence length="322" mass="35633">MVWPTAALHAESLRIATFNTELSRKGPGLLLRGILRGNDPQIEAFKQLMIEAKPDVIALQGVDYDLRHATLEALIQDLAANGLVYPHSFANPPNAGQTSGMDMNANGRLGEADDAHGFGHFNGMGGMAVLSRFPIQHEAVEDYTQMLWRDLKEHLYPTQNGIVFGGPAVFDTHRLSSKGHWVVPIQTPAFGTLRLMTFHATPPVFDGPEDRNGRRNHDEVAFWLDYLKRDQSLLPFILAGTANTDPMRGDGRPEAITALLSHPKIQNPFDDSPTADFTEPTPGDLRVDYLLPSTEWQVLDHGLISTPLASRHSLLWIDIAPR</sequence>
<dbReference type="Proteomes" id="UP000530268">
    <property type="component" value="Unassembled WGS sequence"/>
</dbReference>
<organism evidence="2 3">
    <name type="scientific">Sulfitobacter undariae</name>
    <dbReference type="NCBI Taxonomy" id="1563671"/>
    <lineage>
        <taxon>Bacteria</taxon>
        <taxon>Pseudomonadati</taxon>
        <taxon>Pseudomonadota</taxon>
        <taxon>Alphaproteobacteria</taxon>
        <taxon>Rhodobacterales</taxon>
        <taxon>Roseobacteraceae</taxon>
        <taxon>Sulfitobacter</taxon>
    </lineage>
</organism>
<dbReference type="InterPro" id="IPR005135">
    <property type="entry name" value="Endo/exonuclease/phosphatase"/>
</dbReference>